<dbReference type="EMBL" id="CP001616">
    <property type="protein sequence ID" value="ACQ92830.1"/>
    <property type="molecule type" value="Genomic_DNA"/>
</dbReference>
<feature type="domain" description="Quinolinate phosphoribosyl transferase C-terminal" evidence="6">
    <location>
        <begin position="107"/>
        <end position="271"/>
    </location>
</feature>
<proteinExistence type="inferred from homology"/>
<dbReference type="Gene3D" id="3.90.1170.20">
    <property type="entry name" value="Quinolinate phosphoribosyl transferase, N-terminal domain"/>
    <property type="match status" value="1"/>
</dbReference>
<dbReference type="InterPro" id="IPR006242">
    <property type="entry name" value="ModD"/>
</dbReference>
<keyword evidence="3 5" id="KW-0328">Glycosyltransferase</keyword>
<dbReference type="STRING" id="595494.Tola_1212"/>
<dbReference type="FunFam" id="3.20.20.70:FF:000030">
    <property type="entry name" value="Nicotinate-nucleotide pyrophosphorylase, carboxylating"/>
    <property type="match status" value="1"/>
</dbReference>
<protein>
    <recommendedName>
        <fullName evidence="2">Putative pyrophosphorylase ModD</fullName>
    </recommendedName>
</protein>
<dbReference type="SUPFAM" id="SSF51690">
    <property type="entry name" value="Nicotinate/Quinolinate PRTase C-terminal domain-like"/>
    <property type="match status" value="1"/>
</dbReference>
<keyword evidence="4 5" id="KW-0808">Transferase</keyword>
<evidence type="ECO:0000256" key="4">
    <source>
        <dbReference type="ARBA" id="ARBA00022679"/>
    </source>
</evidence>
<dbReference type="InterPro" id="IPR036068">
    <property type="entry name" value="Nicotinate_pribotase-like_C"/>
</dbReference>
<reference evidence="9" key="1">
    <citation type="submission" date="2009-05" db="EMBL/GenBank/DDBJ databases">
        <title>Complete sequence of Tolumonas auensis DSM 9187.</title>
        <authorList>
            <consortium name="US DOE Joint Genome Institute"/>
            <person name="Lucas S."/>
            <person name="Copeland A."/>
            <person name="Lapidus A."/>
            <person name="Glavina del Rio T."/>
            <person name="Tice H."/>
            <person name="Bruce D."/>
            <person name="Goodwin L."/>
            <person name="Pitluck S."/>
            <person name="Chertkov O."/>
            <person name="Brettin T."/>
            <person name="Detter J.C."/>
            <person name="Han C."/>
            <person name="Larimer F."/>
            <person name="Land M."/>
            <person name="Hauser L."/>
            <person name="Kyrpides N."/>
            <person name="Mikhailova N."/>
            <person name="Spring S."/>
            <person name="Beller H."/>
        </authorList>
    </citation>
    <scope>NUCLEOTIDE SEQUENCE [LARGE SCALE GENOMIC DNA]</scope>
    <source>
        <strain evidence="9">DSM 9187 / TA4</strain>
    </source>
</reference>
<dbReference type="CDD" id="cd01573">
    <property type="entry name" value="modD_like"/>
    <property type="match status" value="1"/>
</dbReference>
<dbReference type="InterPro" id="IPR022412">
    <property type="entry name" value="Quinolinate_PRibosylTrfase_N"/>
</dbReference>
<evidence type="ECO:0000313" key="9">
    <source>
        <dbReference type="Proteomes" id="UP000009073"/>
    </source>
</evidence>
<evidence type="ECO:0000256" key="1">
    <source>
        <dbReference type="ARBA" id="ARBA00009400"/>
    </source>
</evidence>
<dbReference type="PANTHER" id="PTHR32179:SF4">
    <property type="entry name" value="PYROPHOSPHORYLASE MODD-RELATED"/>
    <property type="match status" value="1"/>
</dbReference>
<dbReference type="Gene3D" id="3.20.20.70">
    <property type="entry name" value="Aldolase class I"/>
    <property type="match status" value="1"/>
</dbReference>
<evidence type="ECO:0000256" key="5">
    <source>
        <dbReference type="PIRNR" id="PIRNR006250"/>
    </source>
</evidence>
<dbReference type="Proteomes" id="UP000009073">
    <property type="component" value="Chromosome"/>
</dbReference>
<evidence type="ECO:0000256" key="3">
    <source>
        <dbReference type="ARBA" id="ARBA00022676"/>
    </source>
</evidence>
<evidence type="ECO:0000256" key="2">
    <source>
        <dbReference type="ARBA" id="ARBA00019205"/>
    </source>
</evidence>
<evidence type="ECO:0000259" key="6">
    <source>
        <dbReference type="Pfam" id="PF01729"/>
    </source>
</evidence>
<evidence type="ECO:0000259" key="7">
    <source>
        <dbReference type="Pfam" id="PF02749"/>
    </source>
</evidence>
<dbReference type="Pfam" id="PF02749">
    <property type="entry name" value="QRPTase_N"/>
    <property type="match status" value="1"/>
</dbReference>
<dbReference type="eggNOG" id="COG0157">
    <property type="taxonomic scope" value="Bacteria"/>
</dbReference>
<dbReference type="SUPFAM" id="SSF54675">
    <property type="entry name" value="Nicotinate/Quinolinate PRTase N-terminal domain-like"/>
    <property type="match status" value="1"/>
</dbReference>
<dbReference type="GO" id="GO:0034213">
    <property type="term" value="P:quinolinate catabolic process"/>
    <property type="evidence" value="ECO:0007669"/>
    <property type="project" value="TreeGrafter"/>
</dbReference>
<dbReference type="PANTHER" id="PTHR32179">
    <property type="entry name" value="NICOTINATE-NUCLEOTIDE PYROPHOSPHORYLASE [CARBOXYLATING]"/>
    <property type="match status" value="1"/>
</dbReference>
<reference evidence="8 9" key="2">
    <citation type="journal article" date="2011" name="Stand. Genomic Sci.">
        <title>Complete genome sequence of Tolumonas auensis type strain (TA 4).</title>
        <authorList>
            <person name="Chertkov O."/>
            <person name="Copeland A."/>
            <person name="Lucas S."/>
            <person name="Lapidus A."/>
            <person name="Berry K.W."/>
            <person name="Detter J.C."/>
            <person name="Del Rio T.G."/>
            <person name="Hammon N."/>
            <person name="Dalin E."/>
            <person name="Tice H."/>
            <person name="Pitluck S."/>
            <person name="Richardson P."/>
            <person name="Bruce D."/>
            <person name="Goodwin L."/>
            <person name="Han C."/>
            <person name="Tapia R."/>
            <person name="Saunders E."/>
            <person name="Schmutz J."/>
            <person name="Brettin T."/>
            <person name="Larimer F."/>
            <person name="Land M."/>
            <person name="Hauser L."/>
            <person name="Spring S."/>
            <person name="Rohde M."/>
            <person name="Kyrpides N.C."/>
            <person name="Ivanova N."/>
            <person name="Goker M."/>
            <person name="Beller H.R."/>
            <person name="Klenk H.P."/>
            <person name="Woyke T."/>
        </authorList>
    </citation>
    <scope>NUCLEOTIDE SEQUENCE [LARGE SCALE GENOMIC DNA]</scope>
    <source>
        <strain evidence="9">DSM 9187 / TA4</strain>
    </source>
</reference>
<dbReference type="Pfam" id="PF01729">
    <property type="entry name" value="QRPTase_C"/>
    <property type="match status" value="1"/>
</dbReference>
<feature type="domain" description="Quinolinate phosphoribosyl transferase N-terminal" evidence="7">
    <location>
        <begin position="22"/>
        <end position="105"/>
    </location>
</feature>
<gene>
    <name evidence="8" type="ordered locus">Tola_1212</name>
</gene>
<sequence>MRCVLTDEQLLKLLHDDVPFGDLTTELLLTVDKPVQITFAARQDMTVCCVEEAARLFELCGATSELLVSSGHSVTKGSVLLKATGHTDALFAVWKVTQILVEWASGVASATRALVDAAGSVPVACTRKQTPGTKALSVKAVKAGGGVIHRLGLSESILLFAEHRQFLTETPAAILQRLKIQAPEHRRVVEVHDLDDARLWANAGAEVLQMDKFSLEDVRACAAFCRENNLPVILAAAGGVNAKNAADYVAAGAGLLVTSAPYHAEPKDVQVTFISGG</sequence>
<organism evidence="8 9">
    <name type="scientific">Tolumonas auensis (strain DSM 9187 / NBRC 110442 / TA 4)</name>
    <dbReference type="NCBI Taxonomy" id="595494"/>
    <lineage>
        <taxon>Bacteria</taxon>
        <taxon>Pseudomonadati</taxon>
        <taxon>Pseudomonadota</taxon>
        <taxon>Gammaproteobacteria</taxon>
        <taxon>Aeromonadales</taxon>
        <taxon>Aeromonadaceae</taxon>
        <taxon>Tolumonas</taxon>
    </lineage>
</organism>
<comment type="similarity">
    <text evidence="1 5">Belongs to the NadC/ModD family.</text>
</comment>
<accession>C4LE09</accession>
<dbReference type="InterPro" id="IPR037128">
    <property type="entry name" value="Quinolinate_PRibosylTase_N_sf"/>
</dbReference>
<dbReference type="GO" id="GO:0005737">
    <property type="term" value="C:cytoplasm"/>
    <property type="evidence" value="ECO:0007669"/>
    <property type="project" value="TreeGrafter"/>
</dbReference>
<dbReference type="KEGG" id="tau:Tola_1212"/>
<dbReference type="InterPro" id="IPR027277">
    <property type="entry name" value="NadC/ModD"/>
</dbReference>
<dbReference type="InterPro" id="IPR013785">
    <property type="entry name" value="Aldolase_TIM"/>
</dbReference>
<dbReference type="RefSeq" id="WP_012729429.1">
    <property type="nucleotide sequence ID" value="NC_012691.1"/>
</dbReference>
<dbReference type="HOGENOM" id="CLU_039622_2_1_6"/>
<name>C4LE09_TOLAT</name>
<dbReference type="PIRSF" id="PIRSF006250">
    <property type="entry name" value="NadC_ModD"/>
    <property type="match status" value="1"/>
</dbReference>
<dbReference type="InterPro" id="IPR002638">
    <property type="entry name" value="Quinolinate_PRibosylTrfase_C"/>
</dbReference>
<keyword evidence="9" id="KW-1185">Reference proteome</keyword>
<dbReference type="AlphaFoldDB" id="C4LE09"/>
<dbReference type="NCBIfam" id="TIGR01334">
    <property type="entry name" value="modD"/>
    <property type="match status" value="1"/>
</dbReference>
<dbReference type="OrthoDB" id="8216773at2"/>
<dbReference type="GO" id="GO:0004514">
    <property type="term" value="F:nicotinate-nucleotide diphosphorylase (carboxylating) activity"/>
    <property type="evidence" value="ECO:0007669"/>
    <property type="project" value="InterPro"/>
</dbReference>
<dbReference type="GO" id="GO:0009435">
    <property type="term" value="P:NAD+ biosynthetic process"/>
    <property type="evidence" value="ECO:0007669"/>
    <property type="project" value="InterPro"/>
</dbReference>
<evidence type="ECO:0000313" key="8">
    <source>
        <dbReference type="EMBL" id="ACQ92830.1"/>
    </source>
</evidence>